<feature type="domain" description="Big-1" evidence="2">
    <location>
        <begin position="731"/>
        <end position="821"/>
    </location>
</feature>
<dbReference type="InterPro" id="IPR051715">
    <property type="entry name" value="Intimin-Invasin_domain"/>
</dbReference>
<dbReference type="PANTHER" id="PTHR39576:SF2">
    <property type="entry name" value="ATTACHING AND EFFACING PROTEIN HOMOLOG-RELATED"/>
    <property type="match status" value="1"/>
</dbReference>
<gene>
    <name evidence="4" type="ORF">D5F51_21390</name>
</gene>
<dbReference type="Pfam" id="PF21764">
    <property type="entry name" value="Invasin_D4"/>
    <property type="match status" value="1"/>
</dbReference>
<keyword evidence="5" id="KW-1185">Reference proteome</keyword>
<feature type="domain" description="Big-1" evidence="2">
    <location>
        <begin position="631"/>
        <end position="721"/>
    </location>
</feature>
<dbReference type="InterPro" id="IPR013783">
    <property type="entry name" value="Ig-like_fold"/>
</dbReference>
<evidence type="ECO:0008006" key="6">
    <source>
        <dbReference type="Google" id="ProtNLM"/>
    </source>
</evidence>
<name>A0ABX5R6A2_9GAMM</name>
<dbReference type="Proteomes" id="UP000288804">
    <property type="component" value="Chromosome"/>
</dbReference>
<evidence type="ECO:0000313" key="4">
    <source>
        <dbReference type="EMBL" id="QAX80853.1"/>
    </source>
</evidence>
<dbReference type="InterPro" id="IPR038177">
    <property type="entry name" value="IAT_beta_sf"/>
</dbReference>
<sequence>MHNFYWTKSFKTPSGRKFAAACAQQRTFRVIAWVNILFQLLFPLSLSFTPAIAAVPISKATLVNIPTESYILTAGENVNIVAKRNGMTVDELKRINIYRTFSKPFNKLASGDEIDIPRKTSPFSIDNQKNKNADIPLENKLAGYAQTGAAALSTGNAAKSGERMARSVANNEFNSQAQQWLSQFGTARVQMNLNDDFKLDGSAVDVLLPLYDNQKSILFTQLGARNQDSRNTVNIGAGVRTFQNNWMYGANTFFDNDMTGKNRRVGIGAEAWADYLKLSANSYFGTTDWHQSRDFADYNERPANGYDVRAEAYLPTYPQLGGKLMYEKYRGDEVALFGKDNRQKNPYAVTAGVNYTPIPLLTVATEHRAGKGGKNDSSINFQLNYRLGESWQSHLSPSAVASSRTLAGSRYDLVERNNNIVLDYQKQALMQLTLPDAVTGEALSRAIVNAQVVSKYGLERVDWDSAGLIAAGGSVTQVSPQTISITLPPYQSTRSSNTHTLSAVAHDQQGNASPRATMQIVVIPSTAQITAANLTVVRDNASANGTETNEVKAIVTDAGNNPLSGHVVSFEADNGAVVTTVIGTTGADGVATATVTNMTAGTTTVKATVNGVSQSVPTTFEPDDSTAQITAANLTVVRDNASANGTETNEVKAMVTDAGNNPLSGHVVSFEADNGAVVTTVIGTTGADGVATATVTNMTAGTTTVKATVNGVSQSVPTTFEPDDSTAQITAANLTVVRDNASANGTETNEVKAIVTDAGNNPLSGHVVSFEADNGATVVTAISTTGADGIATTTVTNMTAGTTTVKATVNGVSQSVPTTFEPDDSTAQITAANLTVVRDNASANGTETNEVKAIVTDAGNNPLSGHVVSFEADNGATVVTAISTTGADGIATTTVTNMTAGTTTVKATVNGVSQSVPTTFEPDDSTAQITAANLTVVRDNASANGTETNEVKAIVTDAGNNPLSGHVVSFEADNGATVVTAISTTGADGIATTTVTNMTAGTTTVKATVNGVSQSVPTTFEPDDSTAQITAANLTVVRDNASANGTETNEVKAIVTDAGNNPLSGHVVSFEADNGATVVTAISTTGADGIATTTVTNMTAGTTTVKATVNGISQTKDINFSQIFNISIETTKDNAISGEESNTVKATVLGPDGNGVANVMVDFTASSDITLTPASGMTNSSGEIFSSVTKSGSTGGKTTITATISGLAANDSLLVNFLTLREVNSVVAPGSYVFTFNKGFPTTGYSNAKFQINASGNITSNTNYDWTSNETISTSVDNEGNVTLIDSNVRNKLVKITARDNINAYRYEFKVTSWFISGSYRKFSDAENYCSTNGMVIPSRDQLTQGTNIRGIGSLWSEWQKPTSWASGDANTAYWSNTQPSTMPGYRYMVNIVTGDGTVPKVSDGANLEYVPCVQN</sequence>
<accession>A0ABX5R6A2</accession>
<dbReference type="InterPro" id="IPR003344">
    <property type="entry name" value="Big_1_dom"/>
</dbReference>
<dbReference type="Gene3D" id="2.60.40.10">
    <property type="entry name" value="Immunoglobulins"/>
    <property type="match status" value="7"/>
</dbReference>
<evidence type="ECO:0000259" key="2">
    <source>
        <dbReference type="PROSITE" id="PS51127"/>
    </source>
</evidence>
<dbReference type="Gene3D" id="2.60.40.1080">
    <property type="match status" value="1"/>
</dbReference>
<evidence type="ECO:0000313" key="5">
    <source>
        <dbReference type="Proteomes" id="UP000288804"/>
    </source>
</evidence>
<feature type="domain" description="Big-1" evidence="2">
    <location>
        <begin position="531"/>
        <end position="621"/>
    </location>
</feature>
<protein>
    <recommendedName>
        <fullName evidence="6">Invasin</fullName>
    </recommendedName>
</protein>
<dbReference type="InterPro" id="IPR048658">
    <property type="entry name" value="Invasin_D4"/>
</dbReference>
<reference evidence="5" key="1">
    <citation type="submission" date="2018-09" db="EMBL/GenBank/DDBJ databases">
        <title>Yersinia hibernicus sp. nov.</title>
        <authorList>
            <person name="Nguyen S.V."/>
            <person name="Mundanda D.M."/>
            <person name="Anes J."/>
            <person name="Fanning S."/>
        </authorList>
    </citation>
    <scope>NUCLEOTIDE SEQUENCE [LARGE SCALE GENOMIC DNA]</scope>
    <source>
        <strain evidence="5">CFS1934</strain>
    </source>
</reference>
<dbReference type="PROSITE" id="PS51782">
    <property type="entry name" value="LYSM"/>
    <property type="match status" value="1"/>
</dbReference>
<dbReference type="PANTHER" id="PTHR39576">
    <property type="entry name" value="ATTACHING AND EFFACING PROTEIN HOMOLOG-RELATED-RELATED"/>
    <property type="match status" value="1"/>
</dbReference>
<feature type="domain" description="Big-1" evidence="2">
    <location>
        <begin position="831"/>
        <end position="921"/>
    </location>
</feature>
<dbReference type="EMBL" id="CP032487">
    <property type="protein sequence ID" value="QAX80853.1"/>
    <property type="molecule type" value="Genomic_DNA"/>
</dbReference>
<dbReference type="SUPFAM" id="SSF49373">
    <property type="entry name" value="Invasin/intimin cell-adhesion fragments"/>
    <property type="match status" value="8"/>
</dbReference>
<feature type="domain" description="Big-1" evidence="2">
    <location>
        <begin position="1031"/>
        <end position="1121"/>
    </location>
</feature>
<organism evidence="4 5">
    <name type="scientific">Yersinia hibernica</name>
    <dbReference type="NCBI Taxonomy" id="2339259"/>
    <lineage>
        <taxon>Bacteria</taxon>
        <taxon>Pseudomonadati</taxon>
        <taxon>Pseudomonadota</taxon>
        <taxon>Gammaproteobacteria</taxon>
        <taxon>Enterobacterales</taxon>
        <taxon>Yersiniaceae</taxon>
        <taxon>Yersinia</taxon>
    </lineage>
</organism>
<feature type="domain" description="LysM" evidence="3">
    <location>
        <begin position="68"/>
        <end position="116"/>
    </location>
</feature>
<evidence type="ECO:0000256" key="1">
    <source>
        <dbReference type="ARBA" id="ARBA00010116"/>
    </source>
</evidence>
<dbReference type="Gene3D" id="2.40.160.160">
    <property type="entry name" value="Inverse autotransporter, beta-domain"/>
    <property type="match status" value="1"/>
</dbReference>
<dbReference type="RefSeq" id="WP_129198923.1">
    <property type="nucleotide sequence ID" value="NZ_CP032487.1"/>
</dbReference>
<dbReference type="InterPro" id="IPR008964">
    <property type="entry name" value="Invasin/intimin_cell_adhesion"/>
</dbReference>
<evidence type="ECO:0000259" key="3">
    <source>
        <dbReference type="PROSITE" id="PS51782"/>
    </source>
</evidence>
<feature type="domain" description="Big-1" evidence="2">
    <location>
        <begin position="931"/>
        <end position="1021"/>
    </location>
</feature>
<proteinExistence type="inferred from homology"/>
<dbReference type="NCBIfam" id="NF040981">
    <property type="entry name" value="Ve_YrIlm_NTERM"/>
    <property type="match status" value="1"/>
</dbReference>
<dbReference type="SMART" id="SM00634">
    <property type="entry name" value="BID_1"/>
    <property type="match status" value="7"/>
</dbReference>
<dbReference type="Pfam" id="PF02369">
    <property type="entry name" value="Big_1"/>
    <property type="match status" value="7"/>
</dbReference>
<comment type="similarity">
    <text evidence="1">Belongs to the intimin/invasin family.</text>
</comment>
<dbReference type="InterPro" id="IPR024519">
    <property type="entry name" value="IAT_beta"/>
</dbReference>
<dbReference type="InterPro" id="IPR018392">
    <property type="entry name" value="LysM"/>
</dbReference>
<dbReference type="PROSITE" id="PS51127">
    <property type="entry name" value="BIG1"/>
    <property type="match status" value="7"/>
</dbReference>
<dbReference type="Pfam" id="PF11924">
    <property type="entry name" value="IAT_beta"/>
    <property type="match status" value="1"/>
</dbReference>
<feature type="domain" description="Big-1" evidence="2">
    <location>
        <begin position="1125"/>
        <end position="1218"/>
    </location>
</feature>